<feature type="transmembrane region" description="Helical" evidence="7">
    <location>
        <begin position="161"/>
        <end position="186"/>
    </location>
</feature>
<feature type="transmembrane region" description="Helical" evidence="7">
    <location>
        <begin position="294"/>
        <end position="316"/>
    </location>
</feature>
<feature type="transmembrane region" description="Helical" evidence="7">
    <location>
        <begin position="229"/>
        <end position="252"/>
    </location>
</feature>
<comment type="subcellular location">
    <subcellularLocation>
        <location evidence="1">Membrane</location>
        <topology evidence="1">Multi-pass membrane protein</topology>
    </subcellularLocation>
</comment>
<keyword evidence="3 7" id="KW-0812">Transmembrane</keyword>
<name>A0A284R486_ARMOS</name>
<dbReference type="GO" id="GO:0016020">
    <property type="term" value="C:membrane"/>
    <property type="evidence" value="ECO:0007669"/>
    <property type="project" value="UniProtKB-SubCell"/>
</dbReference>
<feature type="transmembrane region" description="Helical" evidence="7">
    <location>
        <begin position="135"/>
        <end position="155"/>
    </location>
</feature>
<comment type="similarity">
    <text evidence="6">Belongs to the major facilitator superfamily. Allantoate permease family.</text>
</comment>
<feature type="transmembrane region" description="Helical" evidence="7">
    <location>
        <begin position="108"/>
        <end position="128"/>
    </location>
</feature>
<feature type="transmembrane region" description="Helical" evidence="7">
    <location>
        <begin position="343"/>
        <end position="362"/>
    </location>
</feature>
<sequence length="504" mass="56575">MAALAASESKHSSSVLLDDVVTSPALPYQPNDAGKTAWYSYGELFIPGIRLESKPQEERNFIVKLDLSLLVFSVLGLLMRYIDQKNVDNAYVSGMREELNLYGNELNYAQTCWTVGYVIGQVPVNMLLNRISPHYIIFALEMGWTLLTLCTTWAHSATHLYVIRFFVVLNDVHLAIQGLLFLIGSWYTKDELAKRSNIFQAATAGGTLLCGLIQGGIYSSLNGKGGYSGWRWCFAIDALISFPIAVGAFFMIPDLPTVIKPNWLFSEHDIEIGKARMLAAGREGPKPGSFNFPFFVNLLSEWHIWLFTAGYSLYIYSQNPQQSMSFWLKYSKNPTYTVPQINYYPSGIWATQIVSALGFSWLSDTVLKGRRWPPLIFVTVWHLIDVAVLAATPVYAENRAPRWVFYYLSGLVNCTPGLFYAWCSEIAGASSEKRGVIMGTFNSVAYSFNAWLPLLLFKTTEQPRVLKGNISVVVAQVLLIGVLLAILHLSKRDQRREAKKAQDD</sequence>
<feature type="transmembrane region" description="Helical" evidence="7">
    <location>
        <begin position="61"/>
        <end position="82"/>
    </location>
</feature>
<evidence type="ECO:0000256" key="7">
    <source>
        <dbReference type="SAM" id="Phobius"/>
    </source>
</evidence>
<evidence type="ECO:0000256" key="2">
    <source>
        <dbReference type="ARBA" id="ARBA00022448"/>
    </source>
</evidence>
<evidence type="ECO:0000256" key="4">
    <source>
        <dbReference type="ARBA" id="ARBA00022989"/>
    </source>
</evidence>
<evidence type="ECO:0000256" key="3">
    <source>
        <dbReference type="ARBA" id="ARBA00022692"/>
    </source>
</evidence>
<accession>A0A284R486</accession>
<evidence type="ECO:0000256" key="6">
    <source>
        <dbReference type="ARBA" id="ARBA00037968"/>
    </source>
</evidence>
<dbReference type="PANTHER" id="PTHR43791:SF39">
    <property type="entry name" value="TRANSPORTER LIZ1_SEO1, PUTATIVE (AFU_ORTHOLOGUE AFUA_3G00980)-RELATED"/>
    <property type="match status" value="1"/>
</dbReference>
<keyword evidence="4 7" id="KW-1133">Transmembrane helix</keyword>
<dbReference type="InterPro" id="IPR036259">
    <property type="entry name" value="MFS_trans_sf"/>
</dbReference>
<dbReference type="AlphaFoldDB" id="A0A284R486"/>
<evidence type="ECO:0000313" key="8">
    <source>
        <dbReference type="EMBL" id="SJL03517.1"/>
    </source>
</evidence>
<feature type="transmembrane region" description="Helical" evidence="7">
    <location>
        <begin position="404"/>
        <end position="423"/>
    </location>
</feature>
<evidence type="ECO:0000313" key="9">
    <source>
        <dbReference type="Proteomes" id="UP000219338"/>
    </source>
</evidence>
<gene>
    <name evidence="8" type="ORF">ARMOST_06873</name>
</gene>
<feature type="transmembrane region" description="Helical" evidence="7">
    <location>
        <begin position="469"/>
        <end position="490"/>
    </location>
</feature>
<keyword evidence="2" id="KW-0813">Transport</keyword>
<dbReference type="OMA" id="IFWVKSY"/>
<dbReference type="Pfam" id="PF07690">
    <property type="entry name" value="MFS_1"/>
    <property type="match status" value="1"/>
</dbReference>
<keyword evidence="9" id="KW-1185">Reference proteome</keyword>
<evidence type="ECO:0000256" key="5">
    <source>
        <dbReference type="ARBA" id="ARBA00023136"/>
    </source>
</evidence>
<feature type="transmembrane region" description="Helical" evidence="7">
    <location>
        <begin position="198"/>
        <end position="217"/>
    </location>
</feature>
<keyword evidence="5 7" id="KW-0472">Membrane</keyword>
<dbReference type="InterPro" id="IPR011701">
    <property type="entry name" value="MFS"/>
</dbReference>
<evidence type="ECO:0000256" key="1">
    <source>
        <dbReference type="ARBA" id="ARBA00004141"/>
    </source>
</evidence>
<feature type="transmembrane region" description="Helical" evidence="7">
    <location>
        <begin position="374"/>
        <end position="392"/>
    </location>
</feature>
<dbReference type="Proteomes" id="UP000219338">
    <property type="component" value="Unassembled WGS sequence"/>
</dbReference>
<protein>
    <submittedName>
        <fullName evidence="8">Related to transporter protein</fullName>
    </submittedName>
</protein>
<dbReference type="STRING" id="47428.A0A284R486"/>
<reference evidence="9" key="1">
    <citation type="journal article" date="2017" name="Nat. Ecol. Evol.">
        <title>Genome expansion and lineage-specific genetic innovations in the forest pathogenic fungi Armillaria.</title>
        <authorList>
            <person name="Sipos G."/>
            <person name="Prasanna A.N."/>
            <person name="Walter M.C."/>
            <person name="O'Connor E."/>
            <person name="Balint B."/>
            <person name="Krizsan K."/>
            <person name="Kiss B."/>
            <person name="Hess J."/>
            <person name="Varga T."/>
            <person name="Slot J."/>
            <person name="Riley R."/>
            <person name="Boka B."/>
            <person name="Rigling D."/>
            <person name="Barry K."/>
            <person name="Lee J."/>
            <person name="Mihaltcheva S."/>
            <person name="LaButti K."/>
            <person name="Lipzen A."/>
            <person name="Waldron R."/>
            <person name="Moloney N.M."/>
            <person name="Sperisen C."/>
            <person name="Kredics L."/>
            <person name="Vagvoelgyi C."/>
            <person name="Patrignani A."/>
            <person name="Fitzpatrick D."/>
            <person name="Nagy I."/>
            <person name="Doyle S."/>
            <person name="Anderson J.B."/>
            <person name="Grigoriev I.V."/>
            <person name="Gueldener U."/>
            <person name="Muensterkoetter M."/>
            <person name="Nagy L.G."/>
        </authorList>
    </citation>
    <scope>NUCLEOTIDE SEQUENCE [LARGE SCALE GENOMIC DNA]</scope>
    <source>
        <strain evidence="9">C18/9</strain>
    </source>
</reference>
<dbReference type="Gene3D" id="1.20.1250.20">
    <property type="entry name" value="MFS general substrate transporter like domains"/>
    <property type="match status" value="2"/>
</dbReference>
<dbReference type="SUPFAM" id="SSF103473">
    <property type="entry name" value="MFS general substrate transporter"/>
    <property type="match status" value="1"/>
</dbReference>
<dbReference type="OrthoDB" id="3639251at2759"/>
<dbReference type="EMBL" id="FUEG01000004">
    <property type="protein sequence ID" value="SJL03517.1"/>
    <property type="molecule type" value="Genomic_DNA"/>
</dbReference>
<organism evidence="8 9">
    <name type="scientific">Armillaria ostoyae</name>
    <name type="common">Armillaria root rot fungus</name>
    <dbReference type="NCBI Taxonomy" id="47428"/>
    <lineage>
        <taxon>Eukaryota</taxon>
        <taxon>Fungi</taxon>
        <taxon>Dikarya</taxon>
        <taxon>Basidiomycota</taxon>
        <taxon>Agaricomycotina</taxon>
        <taxon>Agaricomycetes</taxon>
        <taxon>Agaricomycetidae</taxon>
        <taxon>Agaricales</taxon>
        <taxon>Marasmiineae</taxon>
        <taxon>Physalacriaceae</taxon>
        <taxon>Armillaria</taxon>
    </lineage>
</organism>
<proteinExistence type="inferred from homology"/>
<dbReference type="GO" id="GO:0022857">
    <property type="term" value="F:transmembrane transporter activity"/>
    <property type="evidence" value="ECO:0007669"/>
    <property type="project" value="InterPro"/>
</dbReference>
<dbReference type="FunFam" id="1.20.1250.20:FF:000065">
    <property type="entry name" value="Putative MFS pantothenate transporter"/>
    <property type="match status" value="1"/>
</dbReference>
<feature type="transmembrane region" description="Helical" evidence="7">
    <location>
        <begin position="435"/>
        <end position="457"/>
    </location>
</feature>
<dbReference type="PANTHER" id="PTHR43791">
    <property type="entry name" value="PERMEASE-RELATED"/>
    <property type="match status" value="1"/>
</dbReference>